<name>A0A059XY13_9BACT</name>
<dbReference type="KEGG" id="lfp:Y981_12340"/>
<keyword evidence="2" id="KW-1185">Reference proteome</keyword>
<proteinExistence type="predicted"/>
<evidence type="ECO:0000313" key="1">
    <source>
        <dbReference type="EMBL" id="AIA32025.1"/>
    </source>
</evidence>
<accession>A0A059XY13</accession>
<dbReference type="Proteomes" id="UP000027059">
    <property type="component" value="Chromosome"/>
</dbReference>
<evidence type="ECO:0000313" key="2">
    <source>
        <dbReference type="Proteomes" id="UP000027059"/>
    </source>
</evidence>
<reference evidence="2" key="1">
    <citation type="submission" date="2014-02" db="EMBL/GenBank/DDBJ databases">
        <title>Complete genome sequence and comparative genomic analysis of the nitrogen-fixing bacterium Leptospirillum ferriphilum YSK.</title>
        <authorList>
            <person name="Guo X."/>
            <person name="Yin H."/>
            <person name="Liang Y."/>
            <person name="Hu Q."/>
            <person name="Ma L."/>
            <person name="Xiao Y."/>
            <person name="Zhang X."/>
            <person name="Qiu G."/>
            <person name="Liu X."/>
        </authorList>
    </citation>
    <scope>NUCLEOTIDE SEQUENCE [LARGE SCALE GENOMIC DNA]</scope>
    <source>
        <strain evidence="2">YSK</strain>
    </source>
</reference>
<protein>
    <submittedName>
        <fullName evidence="1">Uncharacterized protein</fullName>
    </submittedName>
</protein>
<organism evidence="1 2">
    <name type="scientific">Leptospirillum ferriphilum YSK</name>
    <dbReference type="NCBI Taxonomy" id="1441628"/>
    <lineage>
        <taxon>Bacteria</taxon>
        <taxon>Pseudomonadati</taxon>
        <taxon>Nitrospirota</taxon>
        <taxon>Nitrospiria</taxon>
        <taxon>Nitrospirales</taxon>
        <taxon>Nitrospiraceae</taxon>
        <taxon>Leptospirillum</taxon>
    </lineage>
</organism>
<dbReference type="AlphaFoldDB" id="A0A059XY13"/>
<sequence length="65" mass="7311">MSTGGQMIENNPNGGFPLETSDKNLYTIQTDGHKTLFSIFYKENGNTLIGWNCLVDPDDRKGIRF</sequence>
<dbReference type="EMBL" id="CP007243">
    <property type="protein sequence ID" value="AIA32025.1"/>
    <property type="molecule type" value="Genomic_DNA"/>
</dbReference>
<dbReference type="HOGENOM" id="CLU_2844525_0_0_0"/>
<reference evidence="1 2" key="2">
    <citation type="journal article" date="2015" name="Biomed. Res. Int.">
        <title>Effects of Arsenite Resistance on the Growth and Functional Gene Expression of Leptospirillum ferriphilum and Acidithiobacillus thiooxidans in Pure Culture and Coculture.</title>
        <authorList>
            <person name="Jiang H."/>
            <person name="Liang Y."/>
            <person name="Yin H."/>
            <person name="Xiao Y."/>
            <person name="Guo X."/>
            <person name="Xu Y."/>
            <person name="Hu Q."/>
            <person name="Liu H."/>
            <person name="Liu X."/>
        </authorList>
    </citation>
    <scope>NUCLEOTIDE SEQUENCE [LARGE SCALE GENOMIC DNA]</scope>
    <source>
        <strain evidence="1 2">YSK</strain>
    </source>
</reference>
<gene>
    <name evidence="1" type="ORF">Y981_12340</name>
</gene>